<proteinExistence type="predicted"/>
<comment type="caution">
    <text evidence="7">The sequence shown here is derived from an EMBL/GenBank/DDBJ whole genome shotgun (WGS) entry which is preliminary data.</text>
</comment>
<name>A0A085B980_9FLAO</name>
<dbReference type="STRING" id="421072.SAMN04488097_3487"/>
<feature type="domain" description="Bacterial surface antigen (D15)" evidence="6">
    <location>
        <begin position="422"/>
        <end position="760"/>
    </location>
</feature>
<keyword evidence="4" id="KW-0472">Membrane</keyword>
<dbReference type="Gene3D" id="3.10.20.310">
    <property type="entry name" value="membrane protein fhac"/>
    <property type="match status" value="2"/>
</dbReference>
<dbReference type="InterPro" id="IPR039910">
    <property type="entry name" value="D15-like"/>
</dbReference>
<evidence type="ECO:0000256" key="3">
    <source>
        <dbReference type="ARBA" id="ARBA00022729"/>
    </source>
</evidence>
<dbReference type="OrthoDB" id="9814535at2"/>
<dbReference type="Pfam" id="PF01103">
    <property type="entry name" value="Omp85"/>
    <property type="match status" value="1"/>
</dbReference>
<keyword evidence="2" id="KW-0812">Transmembrane</keyword>
<keyword evidence="8" id="KW-1185">Reference proteome</keyword>
<keyword evidence="5" id="KW-0998">Cell outer membrane</keyword>
<dbReference type="PANTHER" id="PTHR12815">
    <property type="entry name" value="SORTING AND ASSEMBLY MACHINERY SAMM50 PROTEIN FAMILY MEMBER"/>
    <property type="match status" value="1"/>
</dbReference>
<organism evidence="7 8">
    <name type="scientific">Epilithonimonas lactis</name>
    <dbReference type="NCBI Taxonomy" id="421072"/>
    <lineage>
        <taxon>Bacteria</taxon>
        <taxon>Pseudomonadati</taxon>
        <taxon>Bacteroidota</taxon>
        <taxon>Flavobacteriia</taxon>
        <taxon>Flavobacteriales</taxon>
        <taxon>Weeksellaceae</taxon>
        <taxon>Chryseobacterium group</taxon>
        <taxon>Epilithonimonas</taxon>
    </lineage>
</organism>
<dbReference type="GO" id="GO:0019867">
    <property type="term" value="C:outer membrane"/>
    <property type="evidence" value="ECO:0007669"/>
    <property type="project" value="InterPro"/>
</dbReference>
<evidence type="ECO:0000256" key="4">
    <source>
        <dbReference type="ARBA" id="ARBA00023136"/>
    </source>
</evidence>
<dbReference type="RefSeq" id="WP_034978383.1">
    <property type="nucleotide sequence ID" value="NZ_FOFI01000005.1"/>
</dbReference>
<gene>
    <name evidence="7" type="ORF">IO89_16020</name>
</gene>
<dbReference type="InterPro" id="IPR000184">
    <property type="entry name" value="Bac_surfAg_D15"/>
</dbReference>
<dbReference type="PROSITE" id="PS51257">
    <property type="entry name" value="PROKAR_LIPOPROTEIN"/>
    <property type="match status" value="1"/>
</dbReference>
<dbReference type="AlphaFoldDB" id="A0A085B980"/>
<keyword evidence="3" id="KW-0732">Signal</keyword>
<evidence type="ECO:0000313" key="8">
    <source>
        <dbReference type="Proteomes" id="UP000028623"/>
    </source>
</evidence>
<dbReference type="Proteomes" id="UP000028623">
    <property type="component" value="Unassembled WGS sequence"/>
</dbReference>
<protein>
    <recommendedName>
        <fullName evidence="6">Bacterial surface antigen (D15) domain-containing protein</fullName>
    </recommendedName>
</protein>
<evidence type="ECO:0000256" key="5">
    <source>
        <dbReference type="ARBA" id="ARBA00023237"/>
    </source>
</evidence>
<sequence length="789" mass="90085">MKSRFPIHFKPVIALSSIAIISSCSNTKFLKEGQMLYTGAEVKIENDSIPKKQRKALKAELEENLTPKPNSSFLGLRPKLYAYNIAKEPKKEKGFNYWLKYKFGEKPVLLGDVDKEFNKDILVNYSENKGYFNAQAKYDTVSKNKKAQVIYTVKPGNQYLISQVKFQEDSTLVNQEIQNLKDKSLLKVGNPFDLGVIKAERERIDNGLKEKGFYYFHPDNIIVQADSTVAKNHKVELNVKLKEQTPDLATQQFSIDKVVVFPNYNIRDVKDGKYTVPMNEDSLSKYAYEDIYVIDPDHKFKPRIFDRALYFKKGDVYNRKDHNLTLSRLISLGVFKFVKNEFVVSDSLNHKFDAYYLLTPRQIQSLRLETLGRTNSANYGGGEVNLNWTHRNFFRGAEQFKAAVYGAFDVQLGGPKDANNIIRVGANTQLSIPRIVAPFRFNSSSAFVPRTNINLGYEYQSRTELYTLHNFNASFGYVWKENVRKEHDLKVIDITMVAPQTITDKYRQQIEGDPENGIPANPTLQRVVDKQLIFGPTYTYTYTNTTSPKTNTIYYRGMLDLAGNITGLVTGANAKKGDQKNIFGVPFSQYAKMEHDFRFYHKFNEKTNFASRIIAGIAYPYGNSEFVPYSRQFFVGGSNSIRAFRARTLGPGSYDPRVQNASFYFDQSGDIKLEMNAEYRANIYKFLNVAAFVDAGNIWMVNEELNTDGQPVRPGGKFSKDFLSEVAVGGGVGLRLDFSILVLRLDLAMPLKVPYYEKGDRWVLDRVKFGDSAWRKDNLILNIAIGYPF</sequence>
<accession>A0A085B980</accession>
<evidence type="ECO:0000256" key="1">
    <source>
        <dbReference type="ARBA" id="ARBA00004370"/>
    </source>
</evidence>
<reference evidence="7 8" key="1">
    <citation type="submission" date="2014-07" db="EMBL/GenBank/DDBJ databases">
        <title>Epilithonimonas lactis LMG 22401 Genome.</title>
        <authorList>
            <person name="Pipes S.E."/>
            <person name="Stropko S.J."/>
        </authorList>
    </citation>
    <scope>NUCLEOTIDE SEQUENCE [LARGE SCALE GENOMIC DNA]</scope>
    <source>
        <strain evidence="7 8">LMG 24401</strain>
    </source>
</reference>
<dbReference type="PANTHER" id="PTHR12815:SF47">
    <property type="entry name" value="TRANSLOCATION AND ASSEMBLY MODULE SUBUNIT TAMA"/>
    <property type="match status" value="1"/>
</dbReference>
<comment type="subcellular location">
    <subcellularLocation>
        <location evidence="1">Membrane</location>
    </subcellularLocation>
</comment>
<evidence type="ECO:0000313" key="7">
    <source>
        <dbReference type="EMBL" id="KFC19025.1"/>
    </source>
</evidence>
<dbReference type="EMBL" id="JPLY01000005">
    <property type="protein sequence ID" value="KFC19025.1"/>
    <property type="molecule type" value="Genomic_DNA"/>
</dbReference>
<evidence type="ECO:0000259" key="6">
    <source>
        <dbReference type="Pfam" id="PF01103"/>
    </source>
</evidence>
<dbReference type="Gene3D" id="2.40.160.50">
    <property type="entry name" value="membrane protein fhac: a member of the omp85/tpsb transporter family"/>
    <property type="match status" value="1"/>
</dbReference>
<dbReference type="eggNOG" id="COG4775">
    <property type="taxonomic scope" value="Bacteria"/>
</dbReference>
<evidence type="ECO:0000256" key="2">
    <source>
        <dbReference type="ARBA" id="ARBA00022692"/>
    </source>
</evidence>